<keyword evidence="1" id="KW-1133">Transmembrane helix</keyword>
<evidence type="ECO:0000313" key="2">
    <source>
        <dbReference type="EMBL" id="MBH9695903.1"/>
    </source>
</evidence>
<dbReference type="GO" id="GO:0008556">
    <property type="term" value="F:P-type potassium transmembrane transporter activity"/>
    <property type="evidence" value="ECO:0007669"/>
    <property type="project" value="InterPro"/>
</dbReference>
<evidence type="ECO:0000256" key="1">
    <source>
        <dbReference type="SAM" id="Phobius"/>
    </source>
</evidence>
<dbReference type="Proteomes" id="UP000645612">
    <property type="component" value="Unassembled WGS sequence"/>
</dbReference>
<dbReference type="InterPro" id="IPR011726">
    <property type="entry name" value="KdpF"/>
</dbReference>
<dbReference type="Pfam" id="PF09604">
    <property type="entry name" value="Potass_KdpF"/>
    <property type="match status" value="1"/>
</dbReference>
<evidence type="ECO:0000313" key="3">
    <source>
        <dbReference type="Proteomes" id="UP000645612"/>
    </source>
</evidence>
<reference evidence="2" key="1">
    <citation type="submission" date="2020-12" db="EMBL/GenBank/DDBJ databases">
        <title>Burkholderia cepacia complex in Mexico.</title>
        <authorList>
            <person name="Estrada P."/>
        </authorList>
    </citation>
    <scope>NUCLEOTIDE SEQUENCE</scope>
    <source>
        <strain evidence="2">871</strain>
    </source>
</reference>
<comment type="caution">
    <text evidence="2">The sequence shown here is derived from an EMBL/GenBank/DDBJ whole genome shotgun (WGS) entry which is preliminary data.</text>
</comment>
<name>A0A8I1DL38_BURCE</name>
<protein>
    <submittedName>
        <fullName evidence="2">K(+)-transporting ATPase subunit F</fullName>
    </submittedName>
</protein>
<dbReference type="EMBL" id="JAEDXG010000003">
    <property type="protein sequence ID" value="MBH9695903.1"/>
    <property type="molecule type" value="Genomic_DNA"/>
</dbReference>
<sequence>MNTALIRGFLHCRIPFARRAWGRHTGLCRQGKARHADDRAVSPRIRKKGKAMLWITGALSLALFIYLFHALIKPERY</sequence>
<dbReference type="GO" id="GO:0005886">
    <property type="term" value="C:plasma membrane"/>
    <property type="evidence" value="ECO:0007669"/>
    <property type="project" value="InterPro"/>
</dbReference>
<accession>A0A8I1DL38</accession>
<dbReference type="NCBIfam" id="TIGR02115">
    <property type="entry name" value="potass_kdpF"/>
    <property type="match status" value="1"/>
</dbReference>
<dbReference type="AlphaFoldDB" id="A0A8I1DL38"/>
<proteinExistence type="predicted"/>
<keyword evidence="1" id="KW-0812">Transmembrane</keyword>
<organism evidence="2 3">
    <name type="scientific">Burkholderia cepacia</name>
    <name type="common">Pseudomonas cepacia</name>
    <dbReference type="NCBI Taxonomy" id="292"/>
    <lineage>
        <taxon>Bacteria</taxon>
        <taxon>Pseudomonadati</taxon>
        <taxon>Pseudomonadota</taxon>
        <taxon>Betaproteobacteria</taxon>
        <taxon>Burkholderiales</taxon>
        <taxon>Burkholderiaceae</taxon>
        <taxon>Burkholderia</taxon>
        <taxon>Burkholderia cepacia complex</taxon>
    </lineage>
</organism>
<gene>
    <name evidence="2" type="primary">kdpF</name>
    <name evidence="2" type="ORF">JAO13_05505</name>
</gene>
<keyword evidence="1" id="KW-0472">Membrane</keyword>
<feature type="transmembrane region" description="Helical" evidence="1">
    <location>
        <begin position="51"/>
        <end position="72"/>
    </location>
</feature>